<feature type="compositionally biased region" description="Basic residues" evidence="5">
    <location>
        <begin position="397"/>
        <end position="409"/>
    </location>
</feature>
<dbReference type="PANTHER" id="PTHR23354:SF62">
    <property type="entry name" value="MUSTARD, ISOFORM V"/>
    <property type="match status" value="1"/>
</dbReference>
<feature type="region of interest" description="Disordered" evidence="5">
    <location>
        <begin position="272"/>
        <end position="314"/>
    </location>
</feature>
<accession>A0ABQ9WWL3</accession>
<reference evidence="7 8" key="1">
    <citation type="journal article" date="2022" name="bioRxiv">
        <title>Genomics of Preaxostyla Flagellates Illuminates Evolutionary Transitions and the Path Towards Mitochondrial Loss.</title>
        <authorList>
            <person name="Novak L.V.F."/>
            <person name="Treitli S.C."/>
            <person name="Pyrih J."/>
            <person name="Halakuc P."/>
            <person name="Pipaliya S.V."/>
            <person name="Vacek V."/>
            <person name="Brzon O."/>
            <person name="Soukal P."/>
            <person name="Eme L."/>
            <person name="Dacks J.B."/>
            <person name="Karnkowska A."/>
            <person name="Elias M."/>
            <person name="Hampl V."/>
        </authorList>
    </citation>
    <scope>NUCLEOTIDE SEQUENCE [LARGE SCALE GENOMIC DNA]</scope>
    <source>
        <strain evidence="7">NAU3</strain>
        <tissue evidence="7">Gut</tissue>
    </source>
</reference>
<feature type="compositionally biased region" description="Polar residues" evidence="5">
    <location>
        <begin position="91"/>
        <end position="111"/>
    </location>
</feature>
<feature type="compositionally biased region" description="Polar residues" evidence="5">
    <location>
        <begin position="285"/>
        <end position="310"/>
    </location>
</feature>
<dbReference type="EMBL" id="JARBJD010000343">
    <property type="protein sequence ID" value="KAK2943509.1"/>
    <property type="molecule type" value="Genomic_DNA"/>
</dbReference>
<name>A0ABQ9WWL3_9EUKA</name>
<dbReference type="PANTHER" id="PTHR23354">
    <property type="entry name" value="NUCLEOLAR PROTEIN 7/ESTROGEN RECEPTOR COACTIVATOR-RELATED"/>
    <property type="match status" value="1"/>
</dbReference>
<protein>
    <recommendedName>
        <fullName evidence="4">Oxidation resistance protein 1</fullName>
    </recommendedName>
</protein>
<gene>
    <name evidence="7" type="ORF">BLNAU_21578</name>
</gene>
<feature type="domain" description="TLDc" evidence="6">
    <location>
        <begin position="497"/>
        <end position="661"/>
    </location>
</feature>
<evidence type="ECO:0000313" key="7">
    <source>
        <dbReference type="EMBL" id="KAK2943509.1"/>
    </source>
</evidence>
<feature type="region of interest" description="Disordered" evidence="5">
    <location>
        <begin position="378"/>
        <end position="417"/>
    </location>
</feature>
<evidence type="ECO:0000256" key="1">
    <source>
        <dbReference type="ARBA" id="ARBA00004173"/>
    </source>
</evidence>
<evidence type="ECO:0000256" key="5">
    <source>
        <dbReference type="SAM" id="MobiDB-lite"/>
    </source>
</evidence>
<dbReference type="SMART" id="SM00584">
    <property type="entry name" value="TLDc"/>
    <property type="match status" value="1"/>
</dbReference>
<evidence type="ECO:0000259" key="6">
    <source>
        <dbReference type="PROSITE" id="PS51886"/>
    </source>
</evidence>
<dbReference type="InterPro" id="IPR006571">
    <property type="entry name" value="TLDc_dom"/>
</dbReference>
<comment type="subcellular location">
    <subcellularLocation>
        <location evidence="1">Mitochondrion</location>
    </subcellularLocation>
</comment>
<feature type="compositionally biased region" description="Polar residues" evidence="5">
    <location>
        <begin position="39"/>
        <end position="66"/>
    </location>
</feature>
<evidence type="ECO:0000256" key="4">
    <source>
        <dbReference type="ARBA" id="ARBA00040604"/>
    </source>
</evidence>
<feature type="region of interest" description="Disordered" evidence="5">
    <location>
        <begin position="1"/>
        <end position="112"/>
    </location>
</feature>
<feature type="compositionally biased region" description="Low complexity" evidence="5">
    <location>
        <begin position="1"/>
        <end position="19"/>
    </location>
</feature>
<comment type="similarity">
    <text evidence="2">Belongs to the OXR1 family.</text>
</comment>
<evidence type="ECO:0000256" key="3">
    <source>
        <dbReference type="ARBA" id="ARBA00023128"/>
    </source>
</evidence>
<dbReference type="Pfam" id="PF07534">
    <property type="entry name" value="TLD"/>
    <property type="match status" value="1"/>
</dbReference>
<keyword evidence="8" id="KW-1185">Reference proteome</keyword>
<evidence type="ECO:0000313" key="8">
    <source>
        <dbReference type="Proteomes" id="UP001281761"/>
    </source>
</evidence>
<evidence type="ECO:0000256" key="2">
    <source>
        <dbReference type="ARBA" id="ARBA00009540"/>
    </source>
</evidence>
<dbReference type="Proteomes" id="UP001281761">
    <property type="component" value="Unassembled WGS sequence"/>
</dbReference>
<dbReference type="PROSITE" id="PS51886">
    <property type="entry name" value="TLDC"/>
    <property type="match status" value="1"/>
</dbReference>
<proteinExistence type="inferred from homology"/>
<sequence>MTSIQDLSISDQDSSCSNSARLESENPTDSIHPPVIPNQVFSDLTVSPSSNEPQSYPPSTVHANSPRTDHFPRPPSQVTLNSLEPIPLPSTYPSSPSADSISAHTQPSENSFDGIKASIVGFTSLPKKGKKKHLARSPSTMFDNSLTTDDSLMQTNVMVFSSLADNTETFTSGSSLTVKATYDNFHHSIGELFDVPVDLHAASPEVHKTESSSTATFTHLPFGPFEADSGTSSLIPYRKPAEPAPPVFHDSIFVTTNRPSCVSFAASSPPLPIESDETTDLLPKTNDTPISLRTSYGSSNPHPKSLTRSQPPRYEQHLDKDTGLVISMPTHSPQGGKRMILSQSHIELPLITGNLAKNFQKKVVKTWINKYGIGLNPLPIPERSGMNNRSKPEQKKSLSRSKSLPRHRPNLFTTRRQEQKDIYLDAEGLPHRDRKVAVSVDEKALFDQVNAQLEKEKEVRMLLQSSLDNPVDIDELKQVVMALRSSPLFHPDSKPSQILQEIHFLQLSLAFPSSVRFNSLVRIFSSNFDGISFIMLEKAYKSTLNPTLTIIHTNLGYCFGYYAPIPLRPTTSFVGNATAFVFQVKPFKPNKVFVHNAGGKNRLYVYFDGQKLMVGGGNAAAILIDKDLNKGRGSESETYNCPKLGGTEEWEIKNLEVWDLAPWKDQ</sequence>
<comment type="caution">
    <text evidence="7">The sequence shown here is derived from an EMBL/GenBank/DDBJ whole genome shotgun (WGS) entry which is preliminary data.</text>
</comment>
<keyword evidence="3" id="KW-0496">Mitochondrion</keyword>
<organism evidence="7 8">
    <name type="scientific">Blattamonas nauphoetae</name>
    <dbReference type="NCBI Taxonomy" id="2049346"/>
    <lineage>
        <taxon>Eukaryota</taxon>
        <taxon>Metamonada</taxon>
        <taxon>Preaxostyla</taxon>
        <taxon>Oxymonadida</taxon>
        <taxon>Blattamonas</taxon>
    </lineage>
</organism>